<gene>
    <name evidence="1" type="ORF">SCF082_LOCUS27574</name>
</gene>
<dbReference type="Proteomes" id="UP001642464">
    <property type="component" value="Unassembled WGS sequence"/>
</dbReference>
<reference evidence="1 2" key="1">
    <citation type="submission" date="2024-02" db="EMBL/GenBank/DDBJ databases">
        <authorList>
            <person name="Chen Y."/>
            <person name="Shah S."/>
            <person name="Dougan E. K."/>
            <person name="Thang M."/>
            <person name="Chan C."/>
        </authorList>
    </citation>
    <scope>NUCLEOTIDE SEQUENCE [LARGE SCALE GENOMIC DNA]</scope>
</reference>
<dbReference type="PANTHER" id="PTHR35378">
    <property type="entry name" value="UNNAMED PRODUCT"/>
    <property type="match status" value="1"/>
</dbReference>
<dbReference type="EMBL" id="CAXAMM010021413">
    <property type="protein sequence ID" value="CAK9049866.1"/>
    <property type="molecule type" value="Genomic_DNA"/>
</dbReference>
<sequence length="315" mass="35757">MKLYPNEIHFSHDSISQRFSCGRLIEDTYRQLRDGDIHVSVIPRMTVAWVDGKWFAWNGNRRLWTFRMLAKKGKLRKIAVDTTDEPIPRRRFTTQDGGIGVEVRGRSDLNLLGPQLWARLRDKSTQQSFVDSVVAAGLECLALHPSESGYFFSTEGGSWKYRHIPEDASSALSESEADPQYVALGDNERFFIEFENGARVWQAAKAFGKAVKRADDVYAVAFGPDDGWWVNTSDGSYWEGLPNALSKKLRRADESAEFVSLSASGGWFVRFPEEGWSYRGIDSVCHEKVQEEEGRGRSPTRITFGGDDDWVVQFH</sequence>
<evidence type="ECO:0000313" key="1">
    <source>
        <dbReference type="EMBL" id="CAK9049866.1"/>
    </source>
</evidence>
<name>A0ABP0MFC5_9DINO</name>
<protein>
    <submittedName>
        <fullName evidence="1">Uncharacterized protein</fullName>
    </submittedName>
</protein>
<keyword evidence="2" id="KW-1185">Reference proteome</keyword>
<accession>A0ABP0MFC5</accession>
<proteinExistence type="predicted"/>
<organism evidence="1 2">
    <name type="scientific">Durusdinium trenchii</name>
    <dbReference type="NCBI Taxonomy" id="1381693"/>
    <lineage>
        <taxon>Eukaryota</taxon>
        <taxon>Sar</taxon>
        <taxon>Alveolata</taxon>
        <taxon>Dinophyceae</taxon>
        <taxon>Suessiales</taxon>
        <taxon>Symbiodiniaceae</taxon>
        <taxon>Durusdinium</taxon>
    </lineage>
</organism>
<dbReference type="PANTHER" id="PTHR35378:SF1">
    <property type="entry name" value="C2H2-TYPE DOMAIN-CONTAINING PROTEIN"/>
    <property type="match status" value="1"/>
</dbReference>
<evidence type="ECO:0000313" key="2">
    <source>
        <dbReference type="Proteomes" id="UP001642464"/>
    </source>
</evidence>
<comment type="caution">
    <text evidence="1">The sequence shown here is derived from an EMBL/GenBank/DDBJ whole genome shotgun (WGS) entry which is preliminary data.</text>
</comment>